<evidence type="ECO:0000256" key="1">
    <source>
        <dbReference type="ARBA" id="ARBA00023242"/>
    </source>
</evidence>
<dbReference type="GO" id="GO:0003700">
    <property type="term" value="F:DNA-binding transcription factor activity"/>
    <property type="evidence" value="ECO:0007669"/>
    <property type="project" value="InterPro"/>
</dbReference>
<organism evidence="3 4">
    <name type="scientific">Coniochaeta ligniaria NRRL 30616</name>
    <dbReference type="NCBI Taxonomy" id="1408157"/>
    <lineage>
        <taxon>Eukaryota</taxon>
        <taxon>Fungi</taxon>
        <taxon>Dikarya</taxon>
        <taxon>Ascomycota</taxon>
        <taxon>Pezizomycotina</taxon>
        <taxon>Sordariomycetes</taxon>
        <taxon>Sordariomycetidae</taxon>
        <taxon>Coniochaetales</taxon>
        <taxon>Coniochaetaceae</taxon>
        <taxon>Coniochaeta</taxon>
    </lineage>
</organism>
<reference evidence="3 4" key="1">
    <citation type="submission" date="2016-10" db="EMBL/GenBank/DDBJ databases">
        <title>Draft genome sequence of Coniochaeta ligniaria NRRL30616, a lignocellulolytic fungus for bioabatement of inhibitors in plant biomass hydrolysates.</title>
        <authorList>
            <consortium name="DOE Joint Genome Institute"/>
            <person name="Jimenez D.J."/>
            <person name="Hector R.E."/>
            <person name="Riley R."/>
            <person name="Sun H."/>
            <person name="Grigoriev I.V."/>
            <person name="Van Elsas J.D."/>
            <person name="Nichols N.N."/>
        </authorList>
    </citation>
    <scope>NUCLEOTIDE SEQUENCE [LARGE SCALE GENOMIC DNA]</scope>
    <source>
        <strain evidence="3 4">NRRL 30616</strain>
    </source>
</reference>
<evidence type="ECO:0000259" key="2">
    <source>
        <dbReference type="Pfam" id="PF04082"/>
    </source>
</evidence>
<evidence type="ECO:0000313" key="4">
    <source>
        <dbReference type="Proteomes" id="UP000182658"/>
    </source>
</evidence>
<proteinExistence type="predicted"/>
<dbReference type="Pfam" id="PF04082">
    <property type="entry name" value="Fungal_trans"/>
    <property type="match status" value="1"/>
</dbReference>
<keyword evidence="1" id="KW-0539">Nucleus</keyword>
<dbReference type="InterPro" id="IPR050987">
    <property type="entry name" value="AtrR-like"/>
</dbReference>
<dbReference type="OrthoDB" id="39175at2759"/>
<protein>
    <recommendedName>
        <fullName evidence="2">Xylanolytic transcriptional activator regulatory domain-containing protein</fullName>
    </recommendedName>
</protein>
<dbReference type="CDD" id="cd12148">
    <property type="entry name" value="fungal_TF_MHR"/>
    <property type="match status" value="1"/>
</dbReference>
<sequence length="405" mass="44693">MAIIEQSRQSTAQVLNMTFAQAVLAIGSHTCLMRGTRVPSSNVVARDTRQRLSAALRCFHSIRSLPDGLLKLQVLLLLVIISGLWDQSMTGELVTAAVQCARNLRLIPSGRPDVQVPTAQFGLAERAVLFLYYSEASHAMHHGMPPLMDRQWITLSRNSGNIVPDDLTADCSLVAIIHSIVRRQYSPGVLHNYVLTSSADRIKQLDANEEQLKKWLASHPASTTADRIRVASAFLESMASSTSERKSRLLHAFCLYHRAVFFVFCPWIASLTTQIDGKDVLEPQSTCDGWSKMRSRCVEAALDSAFAVIEVASILTLSDTMTTRSVYGFPEAFQELRHLLPLSICLVLISIANGGKTERSRAMPYLGFFAALLGRLAAWSEATSLLDEYFKLVNSDGLSDQFNGT</sequence>
<dbReference type="PANTHER" id="PTHR46910">
    <property type="entry name" value="TRANSCRIPTION FACTOR PDR1"/>
    <property type="match status" value="1"/>
</dbReference>
<dbReference type="EMBL" id="KV875093">
    <property type="protein sequence ID" value="OIW34361.1"/>
    <property type="molecule type" value="Genomic_DNA"/>
</dbReference>
<accession>A0A1J7JLT7</accession>
<feature type="domain" description="Xylanolytic transcriptional activator regulatory" evidence="2">
    <location>
        <begin position="10"/>
        <end position="156"/>
    </location>
</feature>
<dbReference type="AlphaFoldDB" id="A0A1J7JLT7"/>
<dbReference type="PANTHER" id="PTHR46910:SF1">
    <property type="entry name" value="MISCELLANEOUS ZN(II)2CYS6 TRANSCRIPTION FACTOR (EUROFUNG)-RELATED"/>
    <property type="match status" value="1"/>
</dbReference>
<gene>
    <name evidence="3" type="ORF">CONLIGDRAFT_709710</name>
</gene>
<evidence type="ECO:0000313" key="3">
    <source>
        <dbReference type="EMBL" id="OIW34361.1"/>
    </source>
</evidence>
<keyword evidence="4" id="KW-1185">Reference proteome</keyword>
<dbReference type="InterPro" id="IPR007219">
    <property type="entry name" value="XnlR_reg_dom"/>
</dbReference>
<dbReference type="InParanoid" id="A0A1J7JLT7"/>
<name>A0A1J7JLT7_9PEZI</name>
<dbReference type="STRING" id="1408157.A0A1J7JLT7"/>
<dbReference type="Proteomes" id="UP000182658">
    <property type="component" value="Unassembled WGS sequence"/>
</dbReference>